<dbReference type="EMBL" id="CP136895">
    <property type="protein sequence ID" value="WOL10895.1"/>
    <property type="molecule type" value="Genomic_DNA"/>
</dbReference>
<dbReference type="PROSITE" id="PS51840">
    <property type="entry name" value="C2_NT"/>
    <property type="match status" value="1"/>
</dbReference>
<proteinExistence type="predicted"/>
<accession>A0AAQ3KMQ0</accession>
<sequence length="804" mass="91803">MSEVVVRRQEKVVRMMRWRPWPPLRSKKYEVRLVVRRIEGIEGAGPAAAEVRWKGPKIGLSSIRRGGVRRNWTREEEVGEAGVVVWDEEFLTACTFTTHKENGPFLPWEITITIFTDLNGALKKKGFKIGMASLDLAEFASTTEEKEMEISLPLLPSDATIKFHPTLSLALSLLELRTIQETMEVVQSSIVSIPSTPPFGDAFPSDKEVPFARKAGLRKVNILKSLVLSRKAKKAYQDGYNSEGKCYSRNDYTEHAYPCDTDSDSIEDDLEGVEERNDDFSERKSFSYGTLASTNYVEGSFQSSMMVNKNYEDSFYLGHQKSDVSYSHVEATSIPEQPVSYISKRSILPWRESRLNFKSPKAKGEPLLKKSYGEEGGDDIDFDRRQLCSFRGSTFMGTQYDDSAANWLWVSHFGDDNFVVGSWEVKEVVSRDGYLKLSTQAFFSSIDQRSEQACGESACTVLVAVIADWFQANPRMMPIKSQFDDLIREGSLDWRTLCENQAFKERFPDKHFDLESVIEAKIRPLSIAPAKSFVGFFHPEGTDENDSFNFLHGAMSFDNIWDEINQAVSQRSCDGFPHLYIVSWNDHFFILKVEHDAYYIIDTLGERLHEGCNQAYILKFDDTTTIHKHNSETKPVSDMALYPEFQNQLSNGKTQEEVSMEQVVCNLNMEEELVCRGKESCKEYIKRFLAAIPIRELQVDLRKGLTTPIRIHHRLQIEFHYTEFSKETPPLLYQPALELSVNYLHSTESDSDFSCPVESDLEPSWTREASPDFSLPVERTSEFSWPSEAAFFHIPAVNLEVEVV</sequence>
<dbReference type="InterPro" id="IPR019448">
    <property type="entry name" value="NT-C2"/>
</dbReference>
<dbReference type="Proteomes" id="UP001327560">
    <property type="component" value="Chromosome 6"/>
</dbReference>
<dbReference type="AlphaFoldDB" id="A0AAQ3KMQ0"/>
<dbReference type="Pfam" id="PF10358">
    <property type="entry name" value="NT-C2"/>
    <property type="match status" value="1"/>
</dbReference>
<dbReference type="PANTHER" id="PTHR31182:SF21">
    <property type="entry name" value="C2 NT-TYPE DOMAIN-CONTAINING PROTEIN"/>
    <property type="match status" value="1"/>
</dbReference>
<reference evidence="2 3" key="1">
    <citation type="submission" date="2023-10" db="EMBL/GenBank/DDBJ databases">
        <title>Chromosome-scale genome assembly provides insights into flower coloration mechanisms of Canna indica.</title>
        <authorList>
            <person name="Li C."/>
        </authorList>
    </citation>
    <scope>NUCLEOTIDE SEQUENCE [LARGE SCALE GENOMIC DNA]</scope>
    <source>
        <tissue evidence="2">Flower</tissue>
    </source>
</reference>
<gene>
    <name evidence="2" type="ORF">Cni_G19654</name>
</gene>
<organism evidence="2 3">
    <name type="scientific">Canna indica</name>
    <name type="common">Indian-shot</name>
    <dbReference type="NCBI Taxonomy" id="4628"/>
    <lineage>
        <taxon>Eukaryota</taxon>
        <taxon>Viridiplantae</taxon>
        <taxon>Streptophyta</taxon>
        <taxon>Embryophyta</taxon>
        <taxon>Tracheophyta</taxon>
        <taxon>Spermatophyta</taxon>
        <taxon>Magnoliopsida</taxon>
        <taxon>Liliopsida</taxon>
        <taxon>Zingiberales</taxon>
        <taxon>Cannaceae</taxon>
        <taxon>Canna</taxon>
    </lineage>
</organism>
<dbReference type="PANTHER" id="PTHR31182">
    <property type="entry name" value="C2 NT-TYPE DOMAIN-CONTAINING PROTEIN"/>
    <property type="match status" value="1"/>
</dbReference>
<protein>
    <recommendedName>
        <fullName evidence="1">C2 NT-type domain-containing protein</fullName>
    </recommendedName>
</protein>
<keyword evidence="3" id="KW-1185">Reference proteome</keyword>
<evidence type="ECO:0000259" key="1">
    <source>
        <dbReference type="PROSITE" id="PS51840"/>
    </source>
</evidence>
<evidence type="ECO:0000313" key="2">
    <source>
        <dbReference type="EMBL" id="WOL10895.1"/>
    </source>
</evidence>
<feature type="domain" description="C2 NT-type" evidence="1">
    <location>
        <begin position="19"/>
        <end position="175"/>
    </location>
</feature>
<evidence type="ECO:0000313" key="3">
    <source>
        <dbReference type="Proteomes" id="UP001327560"/>
    </source>
</evidence>
<name>A0AAQ3KMQ0_9LILI</name>